<keyword evidence="2" id="KW-0519">Myristate</keyword>
<organism evidence="6 7">
    <name type="scientific">Diversispora eburnea</name>
    <dbReference type="NCBI Taxonomy" id="1213867"/>
    <lineage>
        <taxon>Eukaryota</taxon>
        <taxon>Fungi</taxon>
        <taxon>Fungi incertae sedis</taxon>
        <taxon>Mucoromycota</taxon>
        <taxon>Glomeromycotina</taxon>
        <taxon>Glomeromycetes</taxon>
        <taxon>Diversisporales</taxon>
        <taxon>Diversisporaceae</taxon>
        <taxon>Diversispora</taxon>
    </lineage>
</organism>
<keyword evidence="4" id="KW-0564">Palmitate</keyword>
<dbReference type="InterPro" id="IPR028209">
    <property type="entry name" value="LAMTOR1/MEH1"/>
</dbReference>
<accession>A0A9N8VAX0</accession>
<comment type="subcellular location">
    <subcellularLocation>
        <location evidence="1">Endomembrane system</location>
    </subcellularLocation>
</comment>
<dbReference type="GO" id="GO:0031902">
    <property type="term" value="C:late endosome membrane"/>
    <property type="evidence" value="ECO:0007669"/>
    <property type="project" value="InterPro"/>
</dbReference>
<evidence type="ECO:0000256" key="3">
    <source>
        <dbReference type="ARBA" id="ARBA00023136"/>
    </source>
</evidence>
<keyword evidence="7" id="KW-1185">Reference proteome</keyword>
<evidence type="ECO:0000313" key="7">
    <source>
        <dbReference type="Proteomes" id="UP000789706"/>
    </source>
</evidence>
<sequence length="75" mass="8587">MPYSPGYDADAVHEREQELLLRIVQRTAENLIDISNSHSIERLQQQDAIDPMDEINEAIEHIEIDYVGDLVVPLT</sequence>
<evidence type="ECO:0000256" key="1">
    <source>
        <dbReference type="ARBA" id="ARBA00004308"/>
    </source>
</evidence>
<evidence type="ECO:0000256" key="4">
    <source>
        <dbReference type="ARBA" id="ARBA00023139"/>
    </source>
</evidence>
<gene>
    <name evidence="6" type="ORF">DEBURN_LOCUS1837</name>
</gene>
<dbReference type="AlphaFoldDB" id="A0A9N8VAX0"/>
<proteinExistence type="predicted"/>
<dbReference type="GO" id="GO:0045121">
    <property type="term" value="C:membrane raft"/>
    <property type="evidence" value="ECO:0007669"/>
    <property type="project" value="InterPro"/>
</dbReference>
<evidence type="ECO:0000313" key="6">
    <source>
        <dbReference type="EMBL" id="CAG8446615.1"/>
    </source>
</evidence>
<reference evidence="6" key="1">
    <citation type="submission" date="2021-06" db="EMBL/GenBank/DDBJ databases">
        <authorList>
            <person name="Kallberg Y."/>
            <person name="Tangrot J."/>
            <person name="Rosling A."/>
        </authorList>
    </citation>
    <scope>NUCLEOTIDE SEQUENCE</scope>
    <source>
        <strain evidence="6">AZ414A</strain>
    </source>
</reference>
<keyword evidence="5" id="KW-0449">Lipoprotein</keyword>
<dbReference type="GO" id="GO:0001919">
    <property type="term" value="P:regulation of receptor recycling"/>
    <property type="evidence" value="ECO:0007669"/>
    <property type="project" value="InterPro"/>
</dbReference>
<protein>
    <submittedName>
        <fullName evidence="6">1719_t:CDS:1</fullName>
    </submittedName>
</protein>
<dbReference type="Proteomes" id="UP000789706">
    <property type="component" value="Unassembled WGS sequence"/>
</dbReference>
<dbReference type="GO" id="GO:0071986">
    <property type="term" value="C:Ragulator complex"/>
    <property type="evidence" value="ECO:0007669"/>
    <property type="project" value="InterPro"/>
</dbReference>
<dbReference type="EMBL" id="CAJVPK010000090">
    <property type="protein sequence ID" value="CAG8446615.1"/>
    <property type="molecule type" value="Genomic_DNA"/>
</dbReference>
<keyword evidence="3" id="KW-0472">Membrane</keyword>
<name>A0A9N8VAX0_9GLOM</name>
<dbReference type="Pfam" id="PF15454">
    <property type="entry name" value="LAMTOR"/>
    <property type="match status" value="1"/>
</dbReference>
<dbReference type="GO" id="GO:0071230">
    <property type="term" value="P:cellular response to amino acid stimulus"/>
    <property type="evidence" value="ECO:0007669"/>
    <property type="project" value="InterPro"/>
</dbReference>
<evidence type="ECO:0000256" key="5">
    <source>
        <dbReference type="ARBA" id="ARBA00023288"/>
    </source>
</evidence>
<evidence type="ECO:0000256" key="2">
    <source>
        <dbReference type="ARBA" id="ARBA00022707"/>
    </source>
</evidence>
<dbReference type="GO" id="GO:0032008">
    <property type="term" value="P:positive regulation of TOR signaling"/>
    <property type="evidence" value="ECO:0007669"/>
    <property type="project" value="InterPro"/>
</dbReference>
<comment type="caution">
    <text evidence="6">The sequence shown here is derived from an EMBL/GenBank/DDBJ whole genome shotgun (WGS) entry which is preliminary data.</text>
</comment>
<dbReference type="OrthoDB" id="5562028at2759"/>
<dbReference type="GO" id="GO:0016197">
    <property type="term" value="P:endosomal transport"/>
    <property type="evidence" value="ECO:0007669"/>
    <property type="project" value="InterPro"/>
</dbReference>
<dbReference type="GO" id="GO:0043410">
    <property type="term" value="P:positive regulation of MAPK cascade"/>
    <property type="evidence" value="ECO:0007669"/>
    <property type="project" value="InterPro"/>
</dbReference>